<organism evidence="1">
    <name type="scientific">Drosophila melanogaster</name>
    <name type="common">Fruit fly</name>
    <dbReference type="NCBI Taxonomy" id="7227"/>
    <lineage>
        <taxon>Eukaryota</taxon>
        <taxon>Metazoa</taxon>
        <taxon>Ecdysozoa</taxon>
        <taxon>Arthropoda</taxon>
        <taxon>Hexapoda</taxon>
        <taxon>Insecta</taxon>
        <taxon>Pterygota</taxon>
        <taxon>Neoptera</taxon>
        <taxon>Endopterygota</taxon>
        <taxon>Diptera</taxon>
        <taxon>Brachycera</taxon>
        <taxon>Muscomorpha</taxon>
        <taxon>Ephydroidea</taxon>
        <taxon>Drosophilidae</taxon>
        <taxon>Drosophila</taxon>
        <taxon>Sophophora</taxon>
    </lineage>
</organism>
<accession>Q6IM65</accession>
<gene>
    <name evidence="1" type="ORF">HDC07433</name>
</gene>
<protein>
    <submittedName>
        <fullName evidence="1">HDC07433</fullName>
    </submittedName>
</protein>
<reference evidence="1" key="1">
    <citation type="journal article" date="2003" name="Genome Biol.">
        <title>An integrated gene annotation and transcriptional profiling approach towards the full gene content of the Drosophila genome.</title>
        <authorList>
            <person name="Hild M."/>
            <person name="Beckmann B."/>
            <person name="Haas S.A."/>
            <person name="Koch B."/>
            <person name="Solovyev V."/>
            <person name="Busold C."/>
            <person name="Fellenberg K."/>
            <person name="Boutros M."/>
            <person name="Vingron M."/>
            <person name="Sauer F."/>
            <person name="Hoheisel J.D."/>
            <person name="Paro R."/>
        </authorList>
    </citation>
    <scope>NUCLEOTIDE SEQUENCE</scope>
</reference>
<evidence type="ECO:0000313" key="1">
    <source>
        <dbReference type="EMBL" id="DAA02645.1"/>
    </source>
</evidence>
<dbReference type="AlphaFoldDB" id="Q6IM65"/>
<sequence length="159" mass="18374">MTLFSGLVGCCSQDDEDFLDVLAWMPWGWFFFSSPHLGNQDDATAMILHINKSKARQGKAKQSPTIRLSSCQWHTLSRYNYAPDSQSFNQLQRPMPNLGYDFHSTNVQQRQCVQLYKRLVADYDFVLSMAWLKLQSPPYRLPISQICQTPQLPAYLMDT</sequence>
<name>Q6IM65_DROME</name>
<proteinExistence type="predicted"/>
<dbReference type="EMBL" id="BK001801">
    <property type="protein sequence ID" value="DAA02645.1"/>
    <property type="molecule type" value="Genomic_DNA"/>
</dbReference>